<organism evidence="3">
    <name type="scientific">Candidatus Kentrum sp. LPFa</name>
    <dbReference type="NCBI Taxonomy" id="2126335"/>
    <lineage>
        <taxon>Bacteria</taxon>
        <taxon>Pseudomonadati</taxon>
        <taxon>Pseudomonadota</taxon>
        <taxon>Gammaproteobacteria</taxon>
        <taxon>Candidatus Kentrum</taxon>
    </lineage>
</organism>
<name>A0A450XYP2_9GAMM</name>
<accession>A0A450XYP2</accession>
<evidence type="ECO:0000313" key="3">
    <source>
        <dbReference type="EMBL" id="VFK34418.1"/>
    </source>
</evidence>
<sequence length="215" mass="24600">MEIIKHVDWQSIRNALIFLGISALIGVSVAIGASIFLHKAQDQHDTQQRRLNDARRRYGRLDIDAAMVDAYFPHFQRFVEAGLIGEEQRLGWLAALRSAARRIGLPELRYSLSARKPHAPDSSPADPYRVYVSEMQLTMGLLHEGDLLSLFAELDRGAIGFYRVEYCGLRRIGRRVDYRTARRDPRAPAFDPNRANLDAECTLRWYTLQRDDGTE</sequence>
<dbReference type="EMBL" id="CAADFP010000268">
    <property type="protein sequence ID" value="VFK34418.1"/>
    <property type="molecule type" value="Genomic_DNA"/>
</dbReference>
<protein>
    <submittedName>
        <fullName evidence="3">Uncharacterized protein</fullName>
    </submittedName>
</protein>
<dbReference type="AlphaFoldDB" id="A0A450XYP2"/>
<gene>
    <name evidence="2" type="ORF">BECKLPF1236A_GA0070988_102605</name>
    <name evidence="3" type="ORF">BECKLPF1236C_GA0070990_102684</name>
</gene>
<keyword evidence="1" id="KW-0472">Membrane</keyword>
<dbReference type="EMBL" id="CAADFM010000260">
    <property type="protein sequence ID" value="VFK20429.1"/>
    <property type="molecule type" value="Genomic_DNA"/>
</dbReference>
<keyword evidence="1" id="KW-1133">Transmembrane helix</keyword>
<reference evidence="3" key="1">
    <citation type="submission" date="2019-02" db="EMBL/GenBank/DDBJ databases">
        <authorList>
            <person name="Gruber-Vodicka R. H."/>
            <person name="Seah K. B. B."/>
        </authorList>
    </citation>
    <scope>NUCLEOTIDE SEQUENCE</scope>
    <source>
        <strain evidence="2">BECK_S312</strain>
        <strain evidence="3">BECK_S426</strain>
    </source>
</reference>
<feature type="transmembrane region" description="Helical" evidence="1">
    <location>
        <begin position="15"/>
        <end position="37"/>
    </location>
</feature>
<proteinExistence type="predicted"/>
<evidence type="ECO:0000256" key="1">
    <source>
        <dbReference type="SAM" id="Phobius"/>
    </source>
</evidence>
<keyword evidence="1" id="KW-0812">Transmembrane</keyword>
<evidence type="ECO:0000313" key="2">
    <source>
        <dbReference type="EMBL" id="VFK20429.1"/>
    </source>
</evidence>